<dbReference type="PANTHER" id="PTHR38445">
    <property type="entry name" value="HTH-TYPE TRANSCRIPTIONAL REPRESSOR YTRA"/>
    <property type="match status" value="1"/>
</dbReference>
<dbReference type="SUPFAM" id="SSF46785">
    <property type="entry name" value="Winged helix' DNA-binding domain"/>
    <property type="match status" value="1"/>
</dbReference>
<evidence type="ECO:0000313" key="5">
    <source>
        <dbReference type="EMBL" id="PSL46966.1"/>
    </source>
</evidence>
<reference evidence="5 6" key="1">
    <citation type="submission" date="2018-03" db="EMBL/GenBank/DDBJ databases">
        <title>Genomic Encyclopedia of Type Strains, Phase III (KMG-III): the genomes of soil and plant-associated and newly described type strains.</title>
        <authorList>
            <person name="Whitman W."/>
        </authorList>
    </citation>
    <scope>NUCLEOTIDE SEQUENCE [LARGE SCALE GENOMIC DNA]</scope>
    <source>
        <strain evidence="5 6">CGMCC 1.07653</strain>
    </source>
</reference>
<comment type="caution">
    <text evidence="5">The sequence shown here is derived from an EMBL/GenBank/DDBJ whole genome shotgun (WGS) entry which is preliminary data.</text>
</comment>
<dbReference type="InterPro" id="IPR036388">
    <property type="entry name" value="WH-like_DNA-bd_sf"/>
</dbReference>
<dbReference type="CDD" id="cd07377">
    <property type="entry name" value="WHTH_GntR"/>
    <property type="match status" value="1"/>
</dbReference>
<keyword evidence="1" id="KW-0805">Transcription regulation</keyword>
<evidence type="ECO:0000256" key="1">
    <source>
        <dbReference type="ARBA" id="ARBA00023015"/>
    </source>
</evidence>
<organism evidence="5 6">
    <name type="scientific">Salsuginibacillus halophilus</name>
    <dbReference type="NCBI Taxonomy" id="517424"/>
    <lineage>
        <taxon>Bacteria</taxon>
        <taxon>Bacillati</taxon>
        <taxon>Bacillota</taxon>
        <taxon>Bacilli</taxon>
        <taxon>Bacillales</taxon>
        <taxon>Bacillaceae</taxon>
        <taxon>Salsuginibacillus</taxon>
    </lineage>
</organism>
<dbReference type="PROSITE" id="PS50949">
    <property type="entry name" value="HTH_GNTR"/>
    <property type="match status" value="1"/>
</dbReference>
<dbReference type="Proteomes" id="UP000242310">
    <property type="component" value="Unassembled WGS sequence"/>
</dbReference>
<dbReference type="OrthoDB" id="162505at2"/>
<evidence type="ECO:0000313" key="6">
    <source>
        <dbReference type="Proteomes" id="UP000242310"/>
    </source>
</evidence>
<dbReference type="InterPro" id="IPR000524">
    <property type="entry name" value="Tscrpt_reg_HTH_GntR"/>
</dbReference>
<dbReference type="RefSeq" id="WP_106588290.1">
    <property type="nucleotide sequence ID" value="NZ_PYAV01000005.1"/>
</dbReference>
<name>A0A2P8HL86_9BACI</name>
<dbReference type="InterPro" id="IPR036390">
    <property type="entry name" value="WH_DNA-bd_sf"/>
</dbReference>
<protein>
    <submittedName>
        <fullName evidence="5">GntR family transcriptional regulator</fullName>
    </submittedName>
</protein>
<accession>A0A2P8HL86</accession>
<feature type="domain" description="HTH gntR-type" evidence="4">
    <location>
        <begin position="9"/>
        <end position="77"/>
    </location>
</feature>
<evidence type="ECO:0000259" key="4">
    <source>
        <dbReference type="PROSITE" id="PS50949"/>
    </source>
</evidence>
<proteinExistence type="predicted"/>
<gene>
    <name evidence="5" type="ORF">B0H94_105119</name>
</gene>
<evidence type="ECO:0000256" key="3">
    <source>
        <dbReference type="ARBA" id="ARBA00023163"/>
    </source>
</evidence>
<dbReference type="PANTHER" id="PTHR38445:SF10">
    <property type="entry name" value="GNTR-FAMILY TRANSCRIPTIONAL REGULATOR"/>
    <property type="match status" value="1"/>
</dbReference>
<dbReference type="EMBL" id="PYAV01000005">
    <property type="protein sequence ID" value="PSL46966.1"/>
    <property type="molecule type" value="Genomic_DNA"/>
</dbReference>
<dbReference type="GO" id="GO:0003700">
    <property type="term" value="F:DNA-binding transcription factor activity"/>
    <property type="evidence" value="ECO:0007669"/>
    <property type="project" value="InterPro"/>
</dbReference>
<sequence>MDASFDDQKPIFIQIKEKIEDQIVNGYLQEDEKIPSTTQMVDFYKVNHLTISKGMNLLADEGVIYKKRGVGMFVAEGAQRKVKQQRKASFADDYVRPMMQEAEKLGLSEDEVNHLIQQVRRGDRG</sequence>
<evidence type="ECO:0000256" key="2">
    <source>
        <dbReference type="ARBA" id="ARBA00023125"/>
    </source>
</evidence>
<dbReference type="GO" id="GO:0003677">
    <property type="term" value="F:DNA binding"/>
    <property type="evidence" value="ECO:0007669"/>
    <property type="project" value="UniProtKB-KW"/>
</dbReference>
<keyword evidence="3" id="KW-0804">Transcription</keyword>
<dbReference type="SMART" id="SM00345">
    <property type="entry name" value="HTH_GNTR"/>
    <property type="match status" value="1"/>
</dbReference>
<keyword evidence="2" id="KW-0238">DNA-binding</keyword>
<dbReference type="Pfam" id="PF00392">
    <property type="entry name" value="GntR"/>
    <property type="match status" value="1"/>
</dbReference>
<dbReference type="Gene3D" id="1.10.10.10">
    <property type="entry name" value="Winged helix-like DNA-binding domain superfamily/Winged helix DNA-binding domain"/>
    <property type="match status" value="1"/>
</dbReference>
<keyword evidence="6" id="KW-1185">Reference proteome</keyword>
<dbReference type="AlphaFoldDB" id="A0A2P8HL86"/>